<dbReference type="Pfam" id="PF07715">
    <property type="entry name" value="Plug"/>
    <property type="match status" value="1"/>
</dbReference>
<dbReference type="InterPro" id="IPR012910">
    <property type="entry name" value="Plug_dom"/>
</dbReference>
<evidence type="ECO:0000259" key="9">
    <source>
        <dbReference type="Pfam" id="PF07715"/>
    </source>
</evidence>
<keyword evidence="4 7" id="KW-0812">Transmembrane</keyword>
<dbReference type="SUPFAM" id="SSF56935">
    <property type="entry name" value="Porins"/>
    <property type="match status" value="1"/>
</dbReference>
<accession>A0A2T0TT55</accession>
<comment type="caution">
    <text evidence="10">The sequence shown here is derived from an EMBL/GenBank/DDBJ whole genome shotgun (WGS) entry which is preliminary data.</text>
</comment>
<organism evidence="10 11">
    <name type="scientific">Arcticibacter pallidicorallinus</name>
    <dbReference type="NCBI Taxonomy" id="1259464"/>
    <lineage>
        <taxon>Bacteria</taxon>
        <taxon>Pseudomonadati</taxon>
        <taxon>Bacteroidota</taxon>
        <taxon>Sphingobacteriia</taxon>
        <taxon>Sphingobacteriales</taxon>
        <taxon>Sphingobacteriaceae</taxon>
        <taxon>Arcticibacter</taxon>
    </lineage>
</organism>
<keyword evidence="6 7" id="KW-0998">Cell outer membrane</keyword>
<evidence type="ECO:0000256" key="8">
    <source>
        <dbReference type="SAM" id="SignalP"/>
    </source>
</evidence>
<keyword evidence="2 7" id="KW-0813">Transport</keyword>
<sequence length="1071" mass="117001">MKAILCFSKNRVCLFLFMIFFLNFNSYAQSKISGQVSDAGDKETLPGVSVTIKGASGGTATDTDGRFSINASPGQVLIFKYIGYNAQQVTVGNNPVINVQMTSSTKSLEEVVVIGYGTQKKGSLTGAVATFNADNLEERPVQRVDQAMVGQMAGVNVKQTTGSPGKGMSVQVRGTGSISAGNEPLYVIDGFPLAPAAPNGSGNYASGNPLDNINPNDIESIQVLKDASSAAIYGSRASNGVVLITTRRGKTGRPKITFNAYGGSVERSKKLDMLTGEEWIDRAIEVINGQWVASGPGRTAAQTTAERRQVLNSGLAADKQLGPNDVNTNYMIDDRWIQPGYPGLRVIDWQDEAFQRGLTQNYQLSASGATDAVNYFVSGNLTDQEGMVKHMGYRSYSARANVEVNANSKLKFGINLSPTYSITDDPGVEGKDNILHQLVSMTPVQEDTMGVYANTGNFGQYRWSTSPNSPIGKLEYTSAQTKRFRTLATVFGDYKIMEGLNFRTTLNLDHTDNNFKRYTPYTITGTLSSRQSQLTTNTSGSYSTYRRQTFVNENTLSYNKQFNKVHDLALLAGASYNADKFENGEFSSVGGFTNDVVTTLNKAAGITGNTTESKNVLLSYFGRVQYGFDSKYLFSASIRRDGSSRFGENTKWGWFPSASIGWRISEENFLREVPQISDLKLRASWGKAGNYNVGDYSGIATLANYNYTFNGVQVIGQAPNRLVNPNVSWEVSNTFDVGVDFGLFSNRITGAFDVYTKNNSNLLLNIPIPQTTGFSTLLGNTGEVKNQGWEFEITSRNLTGDFQWNTTANLSHNRNKVVSLPNGQNQILIPSSFDIEHSILRVGEPMYSIYVVQQQGILSQQDIDNNVARYGSQTAGDPRYVDANGDGVIDANDRVIVGQPTPKYSWGITNSFRYKGFDLSVLVQGQNGGSIYSLFGRSVNRTGTGLVDNVLGTWADRWRSEADPGNGEVGKAYSTFGRIKNTDWLYSSDYFRVRNITFGYDLGRVIKTKQVQGARIYVTAENFFGRDSYGGGFNPEATNTNLSGSTTFPEAGDYGGLPLPKSLILGVNFTF</sequence>
<dbReference type="GO" id="GO:0009279">
    <property type="term" value="C:cell outer membrane"/>
    <property type="evidence" value="ECO:0007669"/>
    <property type="project" value="UniProtKB-SubCell"/>
</dbReference>
<dbReference type="SUPFAM" id="SSF49464">
    <property type="entry name" value="Carboxypeptidase regulatory domain-like"/>
    <property type="match status" value="1"/>
</dbReference>
<evidence type="ECO:0000313" key="10">
    <source>
        <dbReference type="EMBL" id="PRY48833.1"/>
    </source>
</evidence>
<dbReference type="Pfam" id="PF13715">
    <property type="entry name" value="CarbopepD_reg_2"/>
    <property type="match status" value="1"/>
</dbReference>
<feature type="signal peptide" evidence="8">
    <location>
        <begin position="1"/>
        <end position="28"/>
    </location>
</feature>
<name>A0A2T0TT55_9SPHI</name>
<proteinExistence type="inferred from homology"/>
<evidence type="ECO:0000256" key="1">
    <source>
        <dbReference type="ARBA" id="ARBA00004571"/>
    </source>
</evidence>
<dbReference type="InterPro" id="IPR023996">
    <property type="entry name" value="TonB-dep_OMP_SusC/RagA"/>
</dbReference>
<comment type="similarity">
    <text evidence="7">Belongs to the TonB-dependent receptor family.</text>
</comment>
<dbReference type="InterPro" id="IPR008969">
    <property type="entry name" value="CarboxyPept-like_regulatory"/>
</dbReference>
<evidence type="ECO:0000256" key="7">
    <source>
        <dbReference type="PROSITE-ProRule" id="PRU01360"/>
    </source>
</evidence>
<evidence type="ECO:0000256" key="3">
    <source>
        <dbReference type="ARBA" id="ARBA00022452"/>
    </source>
</evidence>
<dbReference type="AlphaFoldDB" id="A0A2T0TT55"/>
<keyword evidence="8" id="KW-0732">Signal</keyword>
<dbReference type="Gene3D" id="2.170.130.10">
    <property type="entry name" value="TonB-dependent receptor, plug domain"/>
    <property type="match status" value="1"/>
</dbReference>
<evidence type="ECO:0000256" key="6">
    <source>
        <dbReference type="ARBA" id="ARBA00023237"/>
    </source>
</evidence>
<dbReference type="InterPro" id="IPR036942">
    <property type="entry name" value="Beta-barrel_TonB_sf"/>
</dbReference>
<gene>
    <name evidence="10" type="ORF">B0I27_11315</name>
</gene>
<evidence type="ECO:0000256" key="5">
    <source>
        <dbReference type="ARBA" id="ARBA00023136"/>
    </source>
</evidence>
<dbReference type="InterPro" id="IPR023997">
    <property type="entry name" value="TonB-dep_OMP_SusC/RagA_CS"/>
</dbReference>
<dbReference type="NCBIfam" id="TIGR04056">
    <property type="entry name" value="OMP_RagA_SusC"/>
    <property type="match status" value="1"/>
</dbReference>
<keyword evidence="3 7" id="KW-1134">Transmembrane beta strand</keyword>
<keyword evidence="11" id="KW-1185">Reference proteome</keyword>
<dbReference type="InterPro" id="IPR037066">
    <property type="entry name" value="Plug_dom_sf"/>
</dbReference>
<dbReference type="Proteomes" id="UP000238034">
    <property type="component" value="Unassembled WGS sequence"/>
</dbReference>
<dbReference type="EMBL" id="PVTH01000013">
    <property type="protein sequence ID" value="PRY48833.1"/>
    <property type="molecule type" value="Genomic_DNA"/>
</dbReference>
<protein>
    <submittedName>
        <fullName evidence="10">TonB-linked SusC/RagA family outer membrane protein</fullName>
    </submittedName>
</protein>
<dbReference type="RefSeq" id="WP_106295177.1">
    <property type="nucleotide sequence ID" value="NZ_PVTH01000013.1"/>
</dbReference>
<keyword evidence="5 7" id="KW-0472">Membrane</keyword>
<dbReference type="Gene3D" id="2.40.170.20">
    <property type="entry name" value="TonB-dependent receptor, beta-barrel domain"/>
    <property type="match status" value="1"/>
</dbReference>
<evidence type="ECO:0000256" key="2">
    <source>
        <dbReference type="ARBA" id="ARBA00022448"/>
    </source>
</evidence>
<comment type="subcellular location">
    <subcellularLocation>
        <location evidence="1 7">Cell outer membrane</location>
        <topology evidence="1 7">Multi-pass membrane protein</topology>
    </subcellularLocation>
</comment>
<dbReference type="PROSITE" id="PS52016">
    <property type="entry name" value="TONB_DEPENDENT_REC_3"/>
    <property type="match status" value="1"/>
</dbReference>
<dbReference type="NCBIfam" id="TIGR04057">
    <property type="entry name" value="SusC_RagA_signa"/>
    <property type="match status" value="1"/>
</dbReference>
<feature type="domain" description="TonB-dependent receptor plug" evidence="9">
    <location>
        <begin position="123"/>
        <end position="241"/>
    </location>
</feature>
<feature type="chain" id="PRO_5015740092" evidence="8">
    <location>
        <begin position="29"/>
        <end position="1071"/>
    </location>
</feature>
<evidence type="ECO:0000313" key="11">
    <source>
        <dbReference type="Proteomes" id="UP000238034"/>
    </source>
</evidence>
<dbReference type="FunFam" id="2.170.130.10:FF:000008">
    <property type="entry name" value="SusC/RagA family TonB-linked outer membrane protein"/>
    <property type="match status" value="1"/>
</dbReference>
<evidence type="ECO:0000256" key="4">
    <source>
        <dbReference type="ARBA" id="ARBA00022692"/>
    </source>
</evidence>
<dbReference type="Gene3D" id="2.60.40.1120">
    <property type="entry name" value="Carboxypeptidase-like, regulatory domain"/>
    <property type="match status" value="1"/>
</dbReference>
<dbReference type="InterPro" id="IPR039426">
    <property type="entry name" value="TonB-dep_rcpt-like"/>
</dbReference>
<dbReference type="OrthoDB" id="9768177at2"/>
<reference evidence="10 11" key="1">
    <citation type="submission" date="2018-03" db="EMBL/GenBank/DDBJ databases">
        <title>Genomic Encyclopedia of Type Strains, Phase III (KMG-III): the genomes of soil and plant-associated and newly described type strains.</title>
        <authorList>
            <person name="Whitman W."/>
        </authorList>
    </citation>
    <scope>NUCLEOTIDE SEQUENCE [LARGE SCALE GENOMIC DNA]</scope>
    <source>
        <strain evidence="10 11">CGMCC 1.9313</strain>
    </source>
</reference>